<sequence>MLKVRSESATRLQRIRDSGRLFHFRDRNGREVDLVLESDDRRVAGVETKASGSVAGADFRGLTFLRDKLGSRFSLGVVFYTGTKPLPFGERLWALPYSALWS</sequence>
<protein>
    <submittedName>
        <fullName evidence="2">DUF4143 domain-containing protein</fullName>
    </submittedName>
</protein>
<evidence type="ECO:0000259" key="1">
    <source>
        <dbReference type="Pfam" id="PF13635"/>
    </source>
</evidence>
<dbReference type="Pfam" id="PF13635">
    <property type="entry name" value="DUF4143"/>
    <property type="match status" value="1"/>
</dbReference>
<gene>
    <name evidence="2" type="ORF">EFK50_09390</name>
</gene>
<accession>A0A3N0CEZ6</accession>
<evidence type="ECO:0000313" key="2">
    <source>
        <dbReference type="EMBL" id="RNL62030.1"/>
    </source>
</evidence>
<feature type="domain" description="DUF4143" evidence="1">
    <location>
        <begin position="16"/>
        <end position="51"/>
    </location>
</feature>
<comment type="caution">
    <text evidence="2">The sequence shown here is derived from an EMBL/GenBank/DDBJ whole genome shotgun (WGS) entry which is preliminary data.</text>
</comment>
<dbReference type="AlphaFoldDB" id="A0A3N0CEZ6"/>
<proteinExistence type="predicted"/>
<evidence type="ECO:0000313" key="3">
    <source>
        <dbReference type="Proteomes" id="UP000267128"/>
    </source>
</evidence>
<reference evidence="2 3" key="1">
    <citation type="submission" date="2018-11" db="EMBL/GenBank/DDBJ databases">
        <authorList>
            <person name="Li F."/>
        </authorList>
    </citation>
    <scope>NUCLEOTIDE SEQUENCE [LARGE SCALE GENOMIC DNA]</scope>
    <source>
        <strain evidence="2 3">Gsoil 097</strain>
    </source>
</reference>
<dbReference type="PANTHER" id="PTHR43566:SF2">
    <property type="entry name" value="DUF4143 DOMAIN-CONTAINING PROTEIN"/>
    <property type="match status" value="1"/>
</dbReference>
<name>A0A3N0CEZ6_9ACTN</name>
<dbReference type="Proteomes" id="UP000267128">
    <property type="component" value="Unassembled WGS sequence"/>
</dbReference>
<keyword evidence="3" id="KW-1185">Reference proteome</keyword>
<dbReference type="EMBL" id="RJSE01000007">
    <property type="protein sequence ID" value="RNL62030.1"/>
    <property type="molecule type" value="Genomic_DNA"/>
</dbReference>
<organism evidence="2 3">
    <name type="scientific">Nocardioides marmoriginsengisoli</name>
    <dbReference type="NCBI Taxonomy" id="661483"/>
    <lineage>
        <taxon>Bacteria</taxon>
        <taxon>Bacillati</taxon>
        <taxon>Actinomycetota</taxon>
        <taxon>Actinomycetes</taxon>
        <taxon>Propionibacteriales</taxon>
        <taxon>Nocardioidaceae</taxon>
        <taxon>Nocardioides</taxon>
    </lineage>
</organism>
<dbReference type="InterPro" id="IPR025420">
    <property type="entry name" value="DUF4143"/>
</dbReference>
<dbReference type="PANTHER" id="PTHR43566">
    <property type="entry name" value="CONSERVED PROTEIN"/>
    <property type="match status" value="1"/>
</dbReference>